<dbReference type="Gene3D" id="1.20.1740.10">
    <property type="entry name" value="Amino acid/polyamine transporter I"/>
    <property type="match status" value="1"/>
</dbReference>
<evidence type="ECO:0000313" key="9">
    <source>
        <dbReference type="Proteomes" id="UP001305779"/>
    </source>
</evidence>
<keyword evidence="9" id="KW-1185">Reference proteome</keyword>
<keyword evidence="5 7" id="KW-0472">Membrane</keyword>
<evidence type="ECO:0000256" key="5">
    <source>
        <dbReference type="ARBA" id="ARBA00023136"/>
    </source>
</evidence>
<sequence>MGTTALPDFKPEDDVSLEAHQQDGDDGTHAKGGTSADAADMNRMGKAQELRRNFKFVGIVGFVSILQASWENILLANWFGLYNGGTAGETDPRAECRDGFHVTNERRSIPLGQRFFAQHLPLAEGIVLFAHIFAFFVFLLVFWIMGDHAPAGQVFTQFHDGGGWGTGLSCFVGLATPVWCFIGPDAGAHMSEELKDASIQLPRAMIWATVLNGVLGMLMLISFCFCITDIEALVNSDSDFAIIEVLFNATGSHAATVVLGTILVVLLFFSTVTTVASASRQIWAFSRDQGFPYSMWIRRVAPKYEIPVNALLVCLGVSVVISVINFGSVTAFNAVVGVSNAALGFSYIISVGCIRLKRLRGEPLLPRRWSLGKWGGLINDITLAFLAVIFVFSFWPTNPSVGDEAWAANFNYAIIIFSAACLLALAYYVLGGRRKYIAPVSLVKND</sequence>
<accession>A0ABR0EZ88</accession>
<name>A0ABR0EZ88_ZASCE</name>
<feature type="transmembrane region" description="Helical" evidence="7">
    <location>
        <begin position="204"/>
        <end position="234"/>
    </location>
</feature>
<protein>
    <submittedName>
        <fullName evidence="8">Uncharacterized protein</fullName>
    </submittedName>
</protein>
<keyword evidence="4 7" id="KW-1133">Transmembrane helix</keyword>
<evidence type="ECO:0000256" key="3">
    <source>
        <dbReference type="ARBA" id="ARBA00022692"/>
    </source>
</evidence>
<keyword evidence="2" id="KW-0813">Transport</keyword>
<evidence type="ECO:0000256" key="4">
    <source>
        <dbReference type="ARBA" id="ARBA00022989"/>
    </source>
</evidence>
<feature type="compositionally biased region" description="Basic and acidic residues" evidence="6">
    <location>
        <begin position="20"/>
        <end position="29"/>
    </location>
</feature>
<evidence type="ECO:0000256" key="1">
    <source>
        <dbReference type="ARBA" id="ARBA00004141"/>
    </source>
</evidence>
<reference evidence="8 9" key="1">
    <citation type="journal article" date="2023" name="G3 (Bethesda)">
        <title>A chromosome-level genome assembly of Zasmidium syzygii isolated from banana leaves.</title>
        <authorList>
            <person name="van Westerhoven A.C."/>
            <person name="Mehrabi R."/>
            <person name="Talebi R."/>
            <person name="Steentjes M.B.F."/>
            <person name="Corcolon B."/>
            <person name="Chong P.A."/>
            <person name="Kema G.H.J."/>
            <person name="Seidl M.F."/>
        </authorList>
    </citation>
    <scope>NUCLEOTIDE SEQUENCE [LARGE SCALE GENOMIC DNA]</scope>
    <source>
        <strain evidence="8 9">P124</strain>
    </source>
</reference>
<dbReference type="EMBL" id="JAXOVC010000001">
    <property type="protein sequence ID" value="KAK4506974.1"/>
    <property type="molecule type" value="Genomic_DNA"/>
</dbReference>
<dbReference type="InterPro" id="IPR002293">
    <property type="entry name" value="AA/rel_permease1"/>
</dbReference>
<feature type="transmembrane region" description="Helical" evidence="7">
    <location>
        <begin position="377"/>
        <end position="395"/>
    </location>
</feature>
<gene>
    <name evidence="8" type="ORF">PRZ48_000708</name>
</gene>
<comment type="subcellular location">
    <subcellularLocation>
        <location evidence="1">Membrane</location>
        <topology evidence="1">Multi-pass membrane protein</topology>
    </subcellularLocation>
</comment>
<dbReference type="PANTHER" id="PTHR45649:SF41">
    <property type="entry name" value="TRANSPORTER, PUTATIVE (EUROFUNG)-RELATED"/>
    <property type="match status" value="1"/>
</dbReference>
<feature type="region of interest" description="Disordered" evidence="6">
    <location>
        <begin position="1"/>
        <end position="37"/>
    </location>
</feature>
<feature type="transmembrane region" description="Helical" evidence="7">
    <location>
        <begin position="122"/>
        <end position="144"/>
    </location>
</feature>
<comment type="caution">
    <text evidence="8">The sequence shown here is derived from an EMBL/GenBank/DDBJ whole genome shotgun (WGS) entry which is preliminary data.</text>
</comment>
<feature type="transmembrane region" description="Helical" evidence="7">
    <location>
        <begin position="254"/>
        <end position="278"/>
    </location>
</feature>
<feature type="transmembrane region" description="Helical" evidence="7">
    <location>
        <begin position="410"/>
        <end position="430"/>
    </location>
</feature>
<evidence type="ECO:0000313" key="8">
    <source>
        <dbReference type="EMBL" id="KAK4506974.1"/>
    </source>
</evidence>
<feature type="transmembrane region" description="Helical" evidence="7">
    <location>
        <begin position="334"/>
        <end position="356"/>
    </location>
</feature>
<dbReference type="Pfam" id="PF13520">
    <property type="entry name" value="AA_permease_2"/>
    <property type="match status" value="1"/>
</dbReference>
<evidence type="ECO:0000256" key="7">
    <source>
        <dbReference type="SAM" id="Phobius"/>
    </source>
</evidence>
<keyword evidence="3 7" id="KW-0812">Transmembrane</keyword>
<proteinExistence type="predicted"/>
<feature type="transmembrane region" description="Helical" evidence="7">
    <location>
        <begin position="308"/>
        <end position="328"/>
    </location>
</feature>
<organism evidence="8 9">
    <name type="scientific">Zasmidium cellare</name>
    <name type="common">Wine cellar mold</name>
    <name type="synonym">Racodium cellare</name>
    <dbReference type="NCBI Taxonomy" id="395010"/>
    <lineage>
        <taxon>Eukaryota</taxon>
        <taxon>Fungi</taxon>
        <taxon>Dikarya</taxon>
        <taxon>Ascomycota</taxon>
        <taxon>Pezizomycotina</taxon>
        <taxon>Dothideomycetes</taxon>
        <taxon>Dothideomycetidae</taxon>
        <taxon>Mycosphaerellales</taxon>
        <taxon>Mycosphaerellaceae</taxon>
        <taxon>Zasmidium</taxon>
    </lineage>
</organism>
<evidence type="ECO:0000256" key="2">
    <source>
        <dbReference type="ARBA" id="ARBA00022448"/>
    </source>
</evidence>
<dbReference type="PANTHER" id="PTHR45649">
    <property type="entry name" value="AMINO-ACID PERMEASE BAT1"/>
    <property type="match status" value="1"/>
</dbReference>
<feature type="transmembrane region" description="Helical" evidence="7">
    <location>
        <begin position="164"/>
        <end position="183"/>
    </location>
</feature>
<evidence type="ECO:0000256" key="6">
    <source>
        <dbReference type="SAM" id="MobiDB-lite"/>
    </source>
</evidence>
<dbReference type="Proteomes" id="UP001305779">
    <property type="component" value="Unassembled WGS sequence"/>
</dbReference>